<accession>A0AAU2UZF8</accession>
<organism evidence="1">
    <name type="scientific">Streptomyces sp. NBC_00003</name>
    <dbReference type="NCBI Taxonomy" id="2903608"/>
    <lineage>
        <taxon>Bacteria</taxon>
        <taxon>Bacillati</taxon>
        <taxon>Actinomycetota</taxon>
        <taxon>Actinomycetes</taxon>
        <taxon>Kitasatosporales</taxon>
        <taxon>Streptomycetaceae</taxon>
        <taxon>Streptomyces</taxon>
    </lineage>
</organism>
<sequence length="121" mass="12234">MCHSHFAVPPELRRLTQERPTLEAAAVQGEQVGELTADVIDDGVGGPGAPGELCRVVDAGEMAGDDGADWAPCVAACGDSDAAAQGPADTPGTTAVVTGFAATHGQVPVGLHQQYGTLSRR</sequence>
<evidence type="ECO:0000313" key="1">
    <source>
        <dbReference type="EMBL" id="WTW60571.1"/>
    </source>
</evidence>
<dbReference type="EMBL" id="CP108318">
    <property type="protein sequence ID" value="WTW60571.1"/>
    <property type="molecule type" value="Genomic_DNA"/>
</dbReference>
<proteinExistence type="predicted"/>
<gene>
    <name evidence="1" type="ORF">OG549_07900</name>
</gene>
<dbReference type="AlphaFoldDB" id="A0AAU2UZF8"/>
<reference evidence="1" key="1">
    <citation type="submission" date="2022-10" db="EMBL/GenBank/DDBJ databases">
        <title>The complete genomes of actinobacterial strains from the NBC collection.</title>
        <authorList>
            <person name="Joergensen T.S."/>
            <person name="Alvarez Arevalo M."/>
            <person name="Sterndorff E.B."/>
            <person name="Faurdal D."/>
            <person name="Vuksanovic O."/>
            <person name="Mourched A.-S."/>
            <person name="Charusanti P."/>
            <person name="Shaw S."/>
            <person name="Blin K."/>
            <person name="Weber T."/>
        </authorList>
    </citation>
    <scope>NUCLEOTIDE SEQUENCE</scope>
    <source>
        <strain evidence="1">NBC_00003</strain>
    </source>
</reference>
<protein>
    <submittedName>
        <fullName evidence="1">Uncharacterized protein</fullName>
    </submittedName>
</protein>
<name>A0AAU2UZF8_9ACTN</name>